<protein>
    <submittedName>
        <fullName evidence="2">Uncharacterized protein</fullName>
    </submittedName>
</protein>
<dbReference type="AlphaFoldDB" id="A0A0F9KQ41"/>
<proteinExistence type="predicted"/>
<reference evidence="2" key="1">
    <citation type="journal article" date="2015" name="Nature">
        <title>Complex archaea that bridge the gap between prokaryotes and eukaryotes.</title>
        <authorList>
            <person name="Spang A."/>
            <person name="Saw J.H."/>
            <person name="Jorgensen S.L."/>
            <person name="Zaremba-Niedzwiedzka K."/>
            <person name="Martijn J."/>
            <person name="Lind A.E."/>
            <person name="van Eijk R."/>
            <person name="Schleper C."/>
            <person name="Guy L."/>
            <person name="Ettema T.J."/>
        </authorList>
    </citation>
    <scope>NUCLEOTIDE SEQUENCE</scope>
</reference>
<sequence>MPVESKAPMVLGLGAALGGIFLLFRKKKPALPAPPADGVLIALINPPSEATMWSIQLTDWDITTSIGWINTEDRLTLEEHAVFEIPSGVTFPLRVLALQITKWNEAGTALIVLYEVQSYRPFLFDFDNFKWSDEPDPSYREVFIPDYGGYYYNVSKERFED</sequence>
<dbReference type="EMBL" id="LAZR01007627">
    <property type="protein sequence ID" value="KKM84018.1"/>
    <property type="molecule type" value="Genomic_DNA"/>
</dbReference>
<accession>A0A0F9KQ41</accession>
<keyword evidence="1" id="KW-0472">Membrane</keyword>
<keyword evidence="1" id="KW-0812">Transmembrane</keyword>
<keyword evidence="1" id="KW-1133">Transmembrane helix</keyword>
<name>A0A0F9KQ41_9ZZZZ</name>
<evidence type="ECO:0000256" key="1">
    <source>
        <dbReference type="SAM" id="Phobius"/>
    </source>
</evidence>
<comment type="caution">
    <text evidence="2">The sequence shown here is derived from an EMBL/GenBank/DDBJ whole genome shotgun (WGS) entry which is preliminary data.</text>
</comment>
<gene>
    <name evidence="2" type="ORF">LCGC14_1303430</name>
</gene>
<feature type="transmembrane region" description="Helical" evidence="1">
    <location>
        <begin position="6"/>
        <end position="24"/>
    </location>
</feature>
<organism evidence="2">
    <name type="scientific">marine sediment metagenome</name>
    <dbReference type="NCBI Taxonomy" id="412755"/>
    <lineage>
        <taxon>unclassified sequences</taxon>
        <taxon>metagenomes</taxon>
        <taxon>ecological metagenomes</taxon>
    </lineage>
</organism>
<evidence type="ECO:0000313" key="2">
    <source>
        <dbReference type="EMBL" id="KKM84018.1"/>
    </source>
</evidence>